<dbReference type="EMBL" id="BLLK01000058">
    <property type="protein sequence ID" value="GFH57637.1"/>
    <property type="molecule type" value="Genomic_DNA"/>
</dbReference>
<proteinExistence type="predicted"/>
<sequence length="279" mass="29942">MKLSSLATFLALASSAAAFSVNNASPKTTQLSAKACQDDVAMDRRKMILSTAFAAVSTFGVAQSASADEGLSLLDQFGSDPKKISQQAKPEPVVPATATAKSESTIEPNLRSNYYYPTNKKRYLPRIKKCNDAIPLAAEAIGTAEWETAEQFVDKIADDTILPLKLYTSSLTGGGTNVKVSFTKDMSKAADDFEKAQKTLSKAIKKRDQTASSRALEDLSTALQAYREAGKLTGPDAGGDIPSVDEIRRSACRVQGRTFEEKVKARDQRLAEAMANVGN</sequence>
<dbReference type="AlphaFoldDB" id="A0AAD3D535"/>
<feature type="signal peptide" evidence="1">
    <location>
        <begin position="1"/>
        <end position="18"/>
    </location>
</feature>
<comment type="caution">
    <text evidence="2">The sequence shown here is derived from an EMBL/GenBank/DDBJ whole genome shotgun (WGS) entry which is preliminary data.</text>
</comment>
<evidence type="ECO:0000313" key="3">
    <source>
        <dbReference type="Proteomes" id="UP001054902"/>
    </source>
</evidence>
<reference evidence="2 3" key="1">
    <citation type="journal article" date="2021" name="Sci. Rep.">
        <title>The genome of the diatom Chaetoceros tenuissimus carries an ancient integrated fragment of an extant virus.</title>
        <authorList>
            <person name="Hongo Y."/>
            <person name="Kimura K."/>
            <person name="Takaki Y."/>
            <person name="Yoshida Y."/>
            <person name="Baba S."/>
            <person name="Kobayashi G."/>
            <person name="Nagasaki K."/>
            <person name="Hano T."/>
            <person name="Tomaru Y."/>
        </authorList>
    </citation>
    <scope>NUCLEOTIDE SEQUENCE [LARGE SCALE GENOMIC DNA]</scope>
    <source>
        <strain evidence="2 3">NIES-3715</strain>
    </source>
</reference>
<feature type="chain" id="PRO_5042186117" evidence="1">
    <location>
        <begin position="19"/>
        <end position="279"/>
    </location>
</feature>
<accession>A0AAD3D535</accession>
<protein>
    <submittedName>
        <fullName evidence="2">Uncharacterized protein</fullName>
    </submittedName>
</protein>
<dbReference type="Proteomes" id="UP001054902">
    <property type="component" value="Unassembled WGS sequence"/>
</dbReference>
<keyword evidence="1" id="KW-0732">Signal</keyword>
<gene>
    <name evidence="2" type="ORF">CTEN210_14113</name>
</gene>
<keyword evidence="3" id="KW-1185">Reference proteome</keyword>
<organism evidence="2 3">
    <name type="scientific">Chaetoceros tenuissimus</name>
    <dbReference type="NCBI Taxonomy" id="426638"/>
    <lineage>
        <taxon>Eukaryota</taxon>
        <taxon>Sar</taxon>
        <taxon>Stramenopiles</taxon>
        <taxon>Ochrophyta</taxon>
        <taxon>Bacillariophyta</taxon>
        <taxon>Coscinodiscophyceae</taxon>
        <taxon>Chaetocerotophycidae</taxon>
        <taxon>Chaetocerotales</taxon>
        <taxon>Chaetocerotaceae</taxon>
        <taxon>Chaetoceros</taxon>
    </lineage>
</organism>
<evidence type="ECO:0000256" key="1">
    <source>
        <dbReference type="SAM" id="SignalP"/>
    </source>
</evidence>
<evidence type="ECO:0000313" key="2">
    <source>
        <dbReference type="EMBL" id="GFH57637.1"/>
    </source>
</evidence>
<name>A0AAD3D535_9STRA</name>